<dbReference type="Proteomes" id="UP001470230">
    <property type="component" value="Unassembled WGS sequence"/>
</dbReference>
<dbReference type="InterPro" id="IPR019775">
    <property type="entry name" value="WD40_repeat_CS"/>
</dbReference>
<dbReference type="Pfam" id="PF00400">
    <property type="entry name" value="WD40"/>
    <property type="match status" value="1"/>
</dbReference>
<gene>
    <name evidence="4" type="ORF">M9Y10_008665</name>
</gene>
<accession>A0ABR2IYP4</accession>
<organism evidence="4 5">
    <name type="scientific">Tritrichomonas musculus</name>
    <dbReference type="NCBI Taxonomy" id="1915356"/>
    <lineage>
        <taxon>Eukaryota</taxon>
        <taxon>Metamonada</taxon>
        <taxon>Parabasalia</taxon>
        <taxon>Tritrichomonadida</taxon>
        <taxon>Tritrichomonadidae</taxon>
        <taxon>Tritrichomonas</taxon>
    </lineage>
</organism>
<feature type="repeat" description="WD" evidence="3">
    <location>
        <begin position="644"/>
        <end position="685"/>
    </location>
</feature>
<keyword evidence="5" id="KW-1185">Reference proteome</keyword>
<dbReference type="InterPro" id="IPR011047">
    <property type="entry name" value="Quinoprotein_ADH-like_sf"/>
</dbReference>
<dbReference type="SUPFAM" id="SSF47473">
    <property type="entry name" value="EF-hand"/>
    <property type="match status" value="1"/>
</dbReference>
<dbReference type="InterPro" id="IPR051242">
    <property type="entry name" value="WD-EF-hand_domain"/>
</dbReference>
<evidence type="ECO:0000256" key="2">
    <source>
        <dbReference type="ARBA" id="ARBA00022737"/>
    </source>
</evidence>
<evidence type="ECO:0000256" key="3">
    <source>
        <dbReference type="PROSITE-ProRule" id="PRU00221"/>
    </source>
</evidence>
<evidence type="ECO:0000313" key="5">
    <source>
        <dbReference type="Proteomes" id="UP001470230"/>
    </source>
</evidence>
<comment type="caution">
    <text evidence="4">The sequence shown here is derived from an EMBL/GenBank/DDBJ whole genome shotgun (WGS) entry which is preliminary data.</text>
</comment>
<dbReference type="SMART" id="SM00320">
    <property type="entry name" value="WD40"/>
    <property type="match status" value="9"/>
</dbReference>
<dbReference type="SUPFAM" id="SSF50978">
    <property type="entry name" value="WD40 repeat-like"/>
    <property type="match status" value="1"/>
</dbReference>
<proteinExistence type="predicted"/>
<protein>
    <recommendedName>
        <fullName evidence="6">EF hand family protein</fullName>
    </recommendedName>
</protein>
<dbReference type="PANTHER" id="PTHR44324">
    <property type="entry name" value="WD40 REPEAT DOMAIN 95"/>
    <property type="match status" value="1"/>
</dbReference>
<sequence length="878" mass="99291">MATSYFDKKNDAAKQNKTEVDLLAQFDPLSEFNILAYVKWDDETLAILSNQWGLRGSEGVSIAEFIHIMLKVFPKPDRRNPNQKKQWVQKLINFYRQIDYNHNNKVIWQDFLSFITACCVFDREKTRVDTVVQYHFEKEIIDKSGNFTVLRFLYDPINDHILSFNANGVVQIYSPTSLNLIRKIRLHGRPINAVYDGTLIPERNLMTLLYPTGIQILSTLQGCTLAQDIPTTDTTHFCIMYDTTTNSMLTGTENGRLHCWRAENWGEKPSRMNWHCVSTTKVTQTGKPVTCVTPIPDSSSFVTGDEEGYLIVWDRKNIRLIHRIAAHRAPIHTIVHSESLHALITGAYESTICAWNPFIPFMISKITCPTGVVTAMTCLPDSPHLVIADRSGSLHIINSRTMTIVQTFNISPFGQFTNRVNLTETAHKQLTHALHITGSFPVTALSHCGPRKRFVLGGRMIQFYEYEENIQPMLSDRLPIRSALVNRQFHIIATCSGQNIRHWEIKTGLMRCVFRKNAPSLITSMCLDDAETLLFIGCHEGQLIATHFPTGQLLHVIGIQPAEITSVAYIRKLKMVATSSWGGVVSLWDNEPNGKRIDLLTEKKEDILSMAVNQEFLLIAAGVGNGDINVWNLNELKLMCVLRPQKNDTEILTLSFVEGSSLLVSSDADGYITFWNVATEDPIPVAQLPNFYIDSTTSSILALTFCDNFLITGDHCGEVRLWDCSQLTQQYPENKKFMQVVEDVSEFQTVLNQKGQIANHYTTTVKTIDSKNCALPVGSFQLILKWKCHHNAITSVSTFKARGVPIVLTSSNDCCCAVWEMKTGKCLGYLQSNPQFGLSERKWALDYEPRRDQIITSEEIYALMEQAEDVKTPLNSPR</sequence>
<dbReference type="InterPro" id="IPR036322">
    <property type="entry name" value="WD40_repeat_dom_sf"/>
</dbReference>
<dbReference type="SUPFAM" id="SSF50998">
    <property type="entry name" value="Quinoprotein alcohol dehydrogenase-like"/>
    <property type="match status" value="1"/>
</dbReference>
<dbReference type="InterPro" id="IPR015943">
    <property type="entry name" value="WD40/YVTN_repeat-like_dom_sf"/>
</dbReference>
<dbReference type="PANTHER" id="PTHR44324:SF4">
    <property type="entry name" value="WD40 REPEAT DOMAIN 95"/>
    <property type="match status" value="1"/>
</dbReference>
<evidence type="ECO:0000313" key="4">
    <source>
        <dbReference type="EMBL" id="KAK8870778.1"/>
    </source>
</evidence>
<reference evidence="4 5" key="1">
    <citation type="submission" date="2024-04" db="EMBL/GenBank/DDBJ databases">
        <title>Tritrichomonas musculus Genome.</title>
        <authorList>
            <person name="Alves-Ferreira E."/>
            <person name="Grigg M."/>
            <person name="Lorenzi H."/>
            <person name="Galac M."/>
        </authorList>
    </citation>
    <scope>NUCLEOTIDE SEQUENCE [LARGE SCALE GENOMIC DNA]</scope>
    <source>
        <strain evidence="4 5">EAF2021</strain>
    </source>
</reference>
<dbReference type="PROSITE" id="PS00678">
    <property type="entry name" value="WD_REPEATS_1"/>
    <property type="match status" value="1"/>
</dbReference>
<dbReference type="InterPro" id="IPR011992">
    <property type="entry name" value="EF-hand-dom_pair"/>
</dbReference>
<evidence type="ECO:0000256" key="1">
    <source>
        <dbReference type="ARBA" id="ARBA00022574"/>
    </source>
</evidence>
<dbReference type="Gene3D" id="2.130.10.10">
    <property type="entry name" value="YVTN repeat-like/Quinoprotein amine dehydrogenase"/>
    <property type="match status" value="3"/>
</dbReference>
<keyword evidence="1 3" id="KW-0853">WD repeat</keyword>
<dbReference type="InterPro" id="IPR001680">
    <property type="entry name" value="WD40_rpt"/>
</dbReference>
<keyword evidence="2" id="KW-0677">Repeat</keyword>
<dbReference type="EMBL" id="JAPFFF010000014">
    <property type="protein sequence ID" value="KAK8870778.1"/>
    <property type="molecule type" value="Genomic_DNA"/>
</dbReference>
<name>A0ABR2IYP4_9EUKA</name>
<dbReference type="PROSITE" id="PS50082">
    <property type="entry name" value="WD_REPEATS_2"/>
    <property type="match status" value="1"/>
</dbReference>
<evidence type="ECO:0008006" key="6">
    <source>
        <dbReference type="Google" id="ProtNLM"/>
    </source>
</evidence>